<dbReference type="Gene3D" id="3.40.50.1980">
    <property type="entry name" value="Nitrogenase molybdenum iron protein domain"/>
    <property type="match status" value="2"/>
</dbReference>
<comment type="similarity">
    <text evidence="1">Belongs to the bacterial solute-binding protein 9 family.</text>
</comment>
<feature type="region of interest" description="Disordered" evidence="4">
    <location>
        <begin position="131"/>
        <end position="185"/>
    </location>
</feature>
<accession>U1PF70</accession>
<keyword evidence="3 5" id="KW-0732">Signal</keyword>
<evidence type="ECO:0000313" key="7">
    <source>
        <dbReference type="Proteomes" id="UP000016481"/>
    </source>
</evidence>
<feature type="chain" id="PRO_5039732848" evidence="5">
    <location>
        <begin position="30"/>
        <end position="347"/>
    </location>
</feature>
<name>U1PF70_9ACTO</name>
<dbReference type="HOGENOM" id="CLU_016838_1_0_11"/>
<proteinExistence type="inferred from homology"/>
<dbReference type="PANTHER" id="PTHR42953:SF3">
    <property type="entry name" value="HIGH-AFFINITY ZINC UPTAKE SYSTEM PROTEIN ZNUA"/>
    <property type="match status" value="1"/>
</dbReference>
<dbReference type="EMBL" id="AWSC01000047">
    <property type="protein sequence ID" value="ERH15225.1"/>
    <property type="molecule type" value="Genomic_DNA"/>
</dbReference>
<sequence>MIVMNINRTALRRLAAATGVLALTFSAAACGSSTTSEGSSSGKIKVATSFYPVNYLVQSVGGSHVEANSVTPANVEPHDFELSPKDVTKLSSAKMVVYVAGFQSSLDDAVKQVSGPTVVNLASSVKLEKRADHDGDDHDHDAAASSSATEAAHDDHDHDHATSSASAKEEDHDHDHGSTDPHFWLDPTRMADAAKQVHAALVKADPSHKADYDANLKTTLAKLTKLDTSYKQGLSQCTRKTFVTSHAAFGYLAERYGLTQVSVSGIDPDSEPSPADIAKVKQVVKQTGTTTIFTEELVSPKTAQAVAKETGAKTSVLSPIESAPEKGDYEGAMTTNLTNLREALNCK</sequence>
<keyword evidence="2" id="KW-0813">Transport</keyword>
<dbReference type="InterPro" id="IPR006127">
    <property type="entry name" value="ZnuA-like"/>
</dbReference>
<evidence type="ECO:0000256" key="1">
    <source>
        <dbReference type="ARBA" id="ARBA00011028"/>
    </source>
</evidence>
<dbReference type="GO" id="GO:0046872">
    <property type="term" value="F:metal ion binding"/>
    <property type="evidence" value="ECO:0007669"/>
    <property type="project" value="InterPro"/>
</dbReference>
<evidence type="ECO:0000256" key="2">
    <source>
        <dbReference type="ARBA" id="ARBA00022448"/>
    </source>
</evidence>
<dbReference type="PATRIC" id="fig|1321817.3.peg.1097"/>
<feature type="compositionally biased region" description="Basic and acidic residues" evidence="4">
    <location>
        <begin position="151"/>
        <end position="179"/>
    </location>
</feature>
<dbReference type="InterPro" id="IPR050492">
    <property type="entry name" value="Bact_metal-bind_prot9"/>
</dbReference>
<dbReference type="Pfam" id="PF01297">
    <property type="entry name" value="ZnuA"/>
    <property type="match status" value="1"/>
</dbReference>
<dbReference type="SUPFAM" id="SSF53807">
    <property type="entry name" value="Helical backbone' metal receptor"/>
    <property type="match status" value="1"/>
</dbReference>
<dbReference type="PANTHER" id="PTHR42953">
    <property type="entry name" value="HIGH-AFFINITY ZINC UPTAKE SYSTEM PROTEIN ZNUA-RELATED"/>
    <property type="match status" value="1"/>
</dbReference>
<evidence type="ECO:0000256" key="3">
    <source>
        <dbReference type="ARBA" id="ARBA00022729"/>
    </source>
</evidence>
<dbReference type="Proteomes" id="UP000016481">
    <property type="component" value="Unassembled WGS sequence"/>
</dbReference>
<organism evidence="6 7">
    <name type="scientific">Actinomyces graevenitzii F0530</name>
    <dbReference type="NCBI Taxonomy" id="1321817"/>
    <lineage>
        <taxon>Bacteria</taxon>
        <taxon>Bacillati</taxon>
        <taxon>Actinomycetota</taxon>
        <taxon>Actinomycetes</taxon>
        <taxon>Actinomycetales</taxon>
        <taxon>Actinomycetaceae</taxon>
        <taxon>Actinomyces</taxon>
    </lineage>
</organism>
<evidence type="ECO:0000256" key="5">
    <source>
        <dbReference type="SAM" id="SignalP"/>
    </source>
</evidence>
<dbReference type="RefSeq" id="WP_021603398.1">
    <property type="nucleotide sequence ID" value="NZ_KE951485.1"/>
</dbReference>
<reference evidence="6 7" key="1">
    <citation type="submission" date="2013-08" db="EMBL/GenBank/DDBJ databases">
        <authorList>
            <person name="Weinstock G."/>
            <person name="Sodergren E."/>
            <person name="Wylie T."/>
            <person name="Fulton L."/>
            <person name="Fulton R."/>
            <person name="Fronick C."/>
            <person name="O'Laughlin M."/>
            <person name="Godfrey J."/>
            <person name="Miner T."/>
            <person name="Herter B."/>
            <person name="Appelbaum E."/>
            <person name="Cordes M."/>
            <person name="Lek S."/>
            <person name="Wollam A."/>
            <person name="Pepin K.H."/>
            <person name="Palsikar V.B."/>
            <person name="Mitreva M."/>
            <person name="Wilson R.K."/>
        </authorList>
    </citation>
    <scope>NUCLEOTIDE SEQUENCE [LARGE SCALE GENOMIC DNA]</scope>
    <source>
        <strain evidence="6 7">F0530</strain>
    </source>
</reference>
<feature type="compositionally biased region" description="Basic and acidic residues" evidence="4">
    <location>
        <begin position="131"/>
        <end position="142"/>
    </location>
</feature>
<gene>
    <name evidence="6" type="ORF">HMPREF1978_01242</name>
</gene>
<feature type="signal peptide" evidence="5">
    <location>
        <begin position="1"/>
        <end position="29"/>
    </location>
</feature>
<evidence type="ECO:0000256" key="4">
    <source>
        <dbReference type="SAM" id="MobiDB-lite"/>
    </source>
</evidence>
<comment type="caution">
    <text evidence="6">The sequence shown here is derived from an EMBL/GenBank/DDBJ whole genome shotgun (WGS) entry which is preliminary data.</text>
</comment>
<protein>
    <submittedName>
        <fullName evidence="6">ABC transporter, substrate-binding protein</fullName>
    </submittedName>
</protein>
<dbReference type="AlphaFoldDB" id="U1PF70"/>
<evidence type="ECO:0000313" key="6">
    <source>
        <dbReference type="EMBL" id="ERH15225.1"/>
    </source>
</evidence>
<dbReference type="GO" id="GO:0030001">
    <property type="term" value="P:metal ion transport"/>
    <property type="evidence" value="ECO:0007669"/>
    <property type="project" value="InterPro"/>
</dbReference>